<evidence type="ECO:0000313" key="2">
    <source>
        <dbReference type="Proteomes" id="UP001417504"/>
    </source>
</evidence>
<keyword evidence="2" id="KW-1185">Reference proteome</keyword>
<gene>
    <name evidence="1" type="ORF">Sjap_022692</name>
</gene>
<proteinExistence type="predicted"/>
<evidence type="ECO:0000313" key="1">
    <source>
        <dbReference type="EMBL" id="KAK9097195.1"/>
    </source>
</evidence>
<dbReference type="Proteomes" id="UP001417504">
    <property type="component" value="Unassembled WGS sequence"/>
</dbReference>
<organism evidence="1 2">
    <name type="scientific">Stephania japonica</name>
    <dbReference type="NCBI Taxonomy" id="461633"/>
    <lineage>
        <taxon>Eukaryota</taxon>
        <taxon>Viridiplantae</taxon>
        <taxon>Streptophyta</taxon>
        <taxon>Embryophyta</taxon>
        <taxon>Tracheophyta</taxon>
        <taxon>Spermatophyta</taxon>
        <taxon>Magnoliopsida</taxon>
        <taxon>Ranunculales</taxon>
        <taxon>Menispermaceae</taxon>
        <taxon>Menispermoideae</taxon>
        <taxon>Cissampelideae</taxon>
        <taxon>Stephania</taxon>
    </lineage>
</organism>
<reference evidence="1 2" key="1">
    <citation type="submission" date="2024-01" db="EMBL/GenBank/DDBJ databases">
        <title>Genome assemblies of Stephania.</title>
        <authorList>
            <person name="Yang L."/>
        </authorList>
    </citation>
    <scope>NUCLEOTIDE SEQUENCE [LARGE SCALE GENOMIC DNA]</scope>
    <source>
        <strain evidence="1">QJT</strain>
        <tissue evidence="1">Leaf</tissue>
    </source>
</reference>
<dbReference type="PANTHER" id="PTHR33181">
    <property type="entry name" value="OS01G0778500 PROTEIN"/>
    <property type="match status" value="1"/>
</dbReference>
<name>A0AAP0EPC7_9MAGN</name>
<comment type="caution">
    <text evidence="1">The sequence shown here is derived from an EMBL/GenBank/DDBJ whole genome shotgun (WGS) entry which is preliminary data.</text>
</comment>
<dbReference type="PANTHER" id="PTHR33181:SF4">
    <property type="entry name" value="OVULE PROTEIN"/>
    <property type="match status" value="1"/>
</dbReference>
<protein>
    <submittedName>
        <fullName evidence="1">Uncharacterized protein</fullName>
    </submittedName>
</protein>
<accession>A0AAP0EPC7</accession>
<sequence length="86" mass="10335">MEWWDRANNTLMRVGIGLAGRLGLRNSGRGLLKLRKDIRRCEYDDIHVMWEMLQRTDADPPPRKQGRMRRFLLWRMFVCSPYLGRT</sequence>
<dbReference type="AlphaFoldDB" id="A0AAP0EPC7"/>
<dbReference type="EMBL" id="JBBNAE010000009">
    <property type="protein sequence ID" value="KAK9097195.1"/>
    <property type="molecule type" value="Genomic_DNA"/>
</dbReference>